<accession>A0ABU6YAD0</accession>
<feature type="transmembrane region" description="Helical" evidence="2">
    <location>
        <begin position="119"/>
        <end position="141"/>
    </location>
</feature>
<sequence>MTTVARRRRRIPVTPLAQGRSRGGRNLEGGTRRRAVMVAQRQGRAEAAAEKNEVPLRRRRRVREGCRRRKRFGGGYSGALDSSILIIGGSISVTVITSVEFSLLTSHIGRQKEGRLKKMGLGVPALPFTLVAHLLAVAAIVQKSAGNGESGENEEKIRR</sequence>
<keyword evidence="2" id="KW-0472">Membrane</keyword>
<keyword evidence="4" id="KW-1185">Reference proteome</keyword>
<dbReference type="Proteomes" id="UP001341840">
    <property type="component" value="Unassembled WGS sequence"/>
</dbReference>
<evidence type="ECO:0000256" key="1">
    <source>
        <dbReference type="SAM" id="MobiDB-lite"/>
    </source>
</evidence>
<evidence type="ECO:0000256" key="2">
    <source>
        <dbReference type="SAM" id="Phobius"/>
    </source>
</evidence>
<evidence type="ECO:0000313" key="4">
    <source>
        <dbReference type="Proteomes" id="UP001341840"/>
    </source>
</evidence>
<name>A0ABU6YAD0_9FABA</name>
<keyword evidence="2" id="KW-0812">Transmembrane</keyword>
<proteinExistence type="predicted"/>
<feature type="region of interest" description="Disordered" evidence="1">
    <location>
        <begin position="1"/>
        <end position="32"/>
    </location>
</feature>
<comment type="caution">
    <text evidence="3">The sequence shown here is derived from an EMBL/GenBank/DDBJ whole genome shotgun (WGS) entry which is preliminary data.</text>
</comment>
<organism evidence="3 4">
    <name type="scientific">Stylosanthes scabra</name>
    <dbReference type="NCBI Taxonomy" id="79078"/>
    <lineage>
        <taxon>Eukaryota</taxon>
        <taxon>Viridiplantae</taxon>
        <taxon>Streptophyta</taxon>
        <taxon>Embryophyta</taxon>
        <taxon>Tracheophyta</taxon>
        <taxon>Spermatophyta</taxon>
        <taxon>Magnoliopsida</taxon>
        <taxon>eudicotyledons</taxon>
        <taxon>Gunneridae</taxon>
        <taxon>Pentapetalae</taxon>
        <taxon>rosids</taxon>
        <taxon>fabids</taxon>
        <taxon>Fabales</taxon>
        <taxon>Fabaceae</taxon>
        <taxon>Papilionoideae</taxon>
        <taxon>50 kb inversion clade</taxon>
        <taxon>dalbergioids sensu lato</taxon>
        <taxon>Dalbergieae</taxon>
        <taxon>Pterocarpus clade</taxon>
        <taxon>Stylosanthes</taxon>
    </lineage>
</organism>
<feature type="transmembrane region" description="Helical" evidence="2">
    <location>
        <begin position="78"/>
        <end position="99"/>
    </location>
</feature>
<keyword evidence="2" id="KW-1133">Transmembrane helix</keyword>
<protein>
    <submittedName>
        <fullName evidence="3">Uncharacterized protein</fullName>
    </submittedName>
</protein>
<reference evidence="3 4" key="1">
    <citation type="journal article" date="2023" name="Plants (Basel)">
        <title>Bridging the Gap: Combining Genomics and Transcriptomics Approaches to Understand Stylosanthes scabra, an Orphan Legume from the Brazilian Caatinga.</title>
        <authorList>
            <person name="Ferreira-Neto J.R.C."/>
            <person name="da Silva M.D."/>
            <person name="Binneck E."/>
            <person name="de Melo N.F."/>
            <person name="da Silva R.H."/>
            <person name="de Melo A.L.T.M."/>
            <person name="Pandolfi V."/>
            <person name="Bustamante F.O."/>
            <person name="Brasileiro-Vidal A.C."/>
            <person name="Benko-Iseppon A.M."/>
        </authorList>
    </citation>
    <scope>NUCLEOTIDE SEQUENCE [LARGE SCALE GENOMIC DNA]</scope>
    <source>
        <tissue evidence="3">Leaves</tissue>
    </source>
</reference>
<feature type="compositionally biased region" description="Basic residues" evidence="1">
    <location>
        <begin position="1"/>
        <end position="11"/>
    </location>
</feature>
<gene>
    <name evidence="3" type="ORF">PIB30_035173</name>
</gene>
<dbReference type="EMBL" id="JASCZI010241822">
    <property type="protein sequence ID" value="MED6207370.1"/>
    <property type="molecule type" value="Genomic_DNA"/>
</dbReference>
<evidence type="ECO:0000313" key="3">
    <source>
        <dbReference type="EMBL" id="MED6207370.1"/>
    </source>
</evidence>